<evidence type="ECO:0000256" key="1">
    <source>
        <dbReference type="ARBA" id="ARBA00004141"/>
    </source>
</evidence>
<accession>A0A5E4N0Q2</accession>
<dbReference type="Proteomes" id="UP000325440">
    <property type="component" value="Unassembled WGS sequence"/>
</dbReference>
<dbReference type="EMBL" id="CABPRJ010001448">
    <property type="protein sequence ID" value="VVC37509.1"/>
    <property type="molecule type" value="Genomic_DNA"/>
</dbReference>
<feature type="signal peptide" evidence="8">
    <location>
        <begin position="1"/>
        <end position="26"/>
    </location>
</feature>
<proteinExistence type="inferred from homology"/>
<evidence type="ECO:0000259" key="9">
    <source>
        <dbReference type="Pfam" id="PF04547"/>
    </source>
</evidence>
<evidence type="ECO:0000256" key="2">
    <source>
        <dbReference type="ARBA" id="ARBA00009671"/>
    </source>
</evidence>
<organism evidence="10 11">
    <name type="scientific">Cinara cedri</name>
    <dbReference type="NCBI Taxonomy" id="506608"/>
    <lineage>
        <taxon>Eukaryota</taxon>
        <taxon>Metazoa</taxon>
        <taxon>Ecdysozoa</taxon>
        <taxon>Arthropoda</taxon>
        <taxon>Hexapoda</taxon>
        <taxon>Insecta</taxon>
        <taxon>Pterygota</taxon>
        <taxon>Neoptera</taxon>
        <taxon>Paraneoptera</taxon>
        <taxon>Hemiptera</taxon>
        <taxon>Sternorrhyncha</taxon>
        <taxon>Aphidomorpha</taxon>
        <taxon>Aphidoidea</taxon>
        <taxon>Aphididae</taxon>
        <taxon>Lachninae</taxon>
        <taxon>Cinara</taxon>
    </lineage>
</organism>
<evidence type="ECO:0000256" key="8">
    <source>
        <dbReference type="SAM" id="SignalP"/>
    </source>
</evidence>
<comment type="subcellular location">
    <subcellularLocation>
        <location evidence="1 6">Membrane</location>
        <topology evidence="1 6">Multi-pass membrane protein</topology>
    </subcellularLocation>
</comment>
<name>A0A5E4N0Q2_9HEMI</name>
<feature type="transmembrane region" description="Helical" evidence="6">
    <location>
        <begin position="207"/>
        <end position="224"/>
    </location>
</feature>
<keyword evidence="8" id="KW-0732">Signal</keyword>
<feature type="chain" id="PRO_5022861132" description="Anoctamin" evidence="8">
    <location>
        <begin position="27"/>
        <end position="295"/>
    </location>
</feature>
<reference evidence="10 11" key="1">
    <citation type="submission" date="2019-08" db="EMBL/GenBank/DDBJ databases">
        <authorList>
            <person name="Alioto T."/>
            <person name="Alioto T."/>
            <person name="Gomez Garrido J."/>
        </authorList>
    </citation>
    <scope>NUCLEOTIDE SEQUENCE [LARGE SCALE GENOMIC DNA]</scope>
</reference>
<feature type="domain" description="Anoctamin transmembrane" evidence="9">
    <location>
        <begin position="1"/>
        <end position="39"/>
    </location>
</feature>
<feature type="compositionally biased region" description="Basic and acidic residues" evidence="7">
    <location>
        <begin position="239"/>
        <end position="250"/>
    </location>
</feature>
<feature type="transmembrane region" description="Helical" evidence="6">
    <location>
        <begin position="163"/>
        <end position="187"/>
    </location>
</feature>
<dbReference type="OrthoDB" id="296386at2759"/>
<dbReference type="Pfam" id="PF04547">
    <property type="entry name" value="Anoctamin"/>
    <property type="match status" value="2"/>
</dbReference>
<comment type="caution">
    <text evidence="6">Lacks conserved residue(s) required for the propagation of feature annotation.</text>
</comment>
<dbReference type="InterPro" id="IPR049452">
    <property type="entry name" value="Anoctamin_TM"/>
</dbReference>
<evidence type="ECO:0000256" key="5">
    <source>
        <dbReference type="ARBA" id="ARBA00023136"/>
    </source>
</evidence>
<dbReference type="InterPro" id="IPR007632">
    <property type="entry name" value="Anoctamin"/>
</dbReference>
<keyword evidence="5 6" id="KW-0472">Membrane</keyword>
<dbReference type="GO" id="GO:0005254">
    <property type="term" value="F:chloride channel activity"/>
    <property type="evidence" value="ECO:0007669"/>
    <property type="project" value="TreeGrafter"/>
</dbReference>
<evidence type="ECO:0000313" key="10">
    <source>
        <dbReference type="EMBL" id="VVC37509.1"/>
    </source>
</evidence>
<feature type="region of interest" description="Disordered" evidence="7">
    <location>
        <begin position="239"/>
        <end position="260"/>
    </location>
</feature>
<sequence>MMFATVFPLAPLCALLNNVLEQRLDAYKMVAVQRRPVPAYYCVNKYAPVRGQTHSCCDNCMKMGTWTRVLKILSVTSVLYNAFMIAFTSDLLPRYIYSQISTEKSSSLDGYVAWALSSKKNISEYDQPKDVVEQDGEVCRLRGYDIADSEDYSGHWQVLTARLTFVIAFELTALYELHLMILAMIFWQYFPFTIVYITTTFSLCTPPTNYHCVIAALIVLVYFIRKLFRAKKRGTSEKVKKTGVNDKDAATKNGRPPRVTEDTLSTSVVMVDMENEDGRETLWIPARPEKIEKIP</sequence>
<evidence type="ECO:0000256" key="3">
    <source>
        <dbReference type="ARBA" id="ARBA00022692"/>
    </source>
</evidence>
<feature type="domain" description="Anoctamin transmembrane" evidence="9">
    <location>
        <begin position="60"/>
        <end position="174"/>
    </location>
</feature>
<dbReference type="PANTHER" id="PTHR12308">
    <property type="entry name" value="ANOCTAMIN"/>
    <property type="match status" value="1"/>
</dbReference>
<evidence type="ECO:0000256" key="6">
    <source>
        <dbReference type="RuleBase" id="RU280814"/>
    </source>
</evidence>
<evidence type="ECO:0000256" key="7">
    <source>
        <dbReference type="SAM" id="MobiDB-lite"/>
    </source>
</evidence>
<keyword evidence="11" id="KW-1185">Reference proteome</keyword>
<dbReference type="GO" id="GO:0016020">
    <property type="term" value="C:membrane"/>
    <property type="evidence" value="ECO:0007669"/>
    <property type="project" value="UniProtKB-SubCell"/>
</dbReference>
<keyword evidence="4 6" id="KW-1133">Transmembrane helix</keyword>
<gene>
    <name evidence="10" type="ORF">CINCED_3A024405</name>
</gene>
<dbReference type="AlphaFoldDB" id="A0A5E4N0Q2"/>
<comment type="similarity">
    <text evidence="2 6">Belongs to the anoctamin family.</text>
</comment>
<evidence type="ECO:0000313" key="11">
    <source>
        <dbReference type="Proteomes" id="UP000325440"/>
    </source>
</evidence>
<evidence type="ECO:0000256" key="4">
    <source>
        <dbReference type="ARBA" id="ARBA00022989"/>
    </source>
</evidence>
<keyword evidence="3 6" id="KW-0812">Transmembrane</keyword>
<protein>
    <recommendedName>
        <fullName evidence="6">Anoctamin</fullName>
    </recommendedName>
</protein>
<dbReference type="PANTHER" id="PTHR12308:SF73">
    <property type="entry name" value="ANOCTAMIN"/>
    <property type="match status" value="1"/>
</dbReference>